<dbReference type="EMBL" id="FQXU01000006">
    <property type="protein sequence ID" value="SHI11482.1"/>
    <property type="molecule type" value="Genomic_DNA"/>
</dbReference>
<feature type="transmembrane region" description="Helical" evidence="1">
    <location>
        <begin position="132"/>
        <end position="149"/>
    </location>
</feature>
<dbReference type="Proteomes" id="UP000184241">
    <property type="component" value="Unassembled WGS sequence"/>
</dbReference>
<evidence type="ECO:0000313" key="3">
    <source>
        <dbReference type="Proteomes" id="UP000184241"/>
    </source>
</evidence>
<keyword evidence="1" id="KW-0472">Membrane</keyword>
<feature type="transmembrane region" description="Helical" evidence="1">
    <location>
        <begin position="161"/>
        <end position="183"/>
    </location>
</feature>
<evidence type="ECO:0000256" key="1">
    <source>
        <dbReference type="SAM" id="Phobius"/>
    </source>
</evidence>
<feature type="transmembrane region" description="Helical" evidence="1">
    <location>
        <begin position="59"/>
        <end position="88"/>
    </location>
</feature>
<gene>
    <name evidence="2" type="ORF">SAMN02745941_02004</name>
</gene>
<accession>A0A1M5YHN7</accession>
<organism evidence="2 3">
    <name type="scientific">Clostridium intestinale DSM 6191</name>
    <dbReference type="NCBI Taxonomy" id="1121320"/>
    <lineage>
        <taxon>Bacteria</taxon>
        <taxon>Bacillati</taxon>
        <taxon>Bacillota</taxon>
        <taxon>Clostridia</taxon>
        <taxon>Eubacteriales</taxon>
        <taxon>Clostridiaceae</taxon>
        <taxon>Clostridium</taxon>
    </lineage>
</organism>
<keyword evidence="1" id="KW-1133">Transmembrane helix</keyword>
<protein>
    <submittedName>
        <fullName evidence="2">Uncharacterized protein</fullName>
    </submittedName>
</protein>
<dbReference type="RefSeq" id="WP_073019114.1">
    <property type="nucleotide sequence ID" value="NZ_FQXU01000006.1"/>
</dbReference>
<proteinExistence type="predicted"/>
<reference evidence="2 3" key="1">
    <citation type="submission" date="2016-11" db="EMBL/GenBank/DDBJ databases">
        <authorList>
            <person name="Jaros S."/>
            <person name="Januszkiewicz K."/>
            <person name="Wedrychowicz H."/>
        </authorList>
    </citation>
    <scope>NUCLEOTIDE SEQUENCE [LARGE SCALE GENOMIC DNA]</scope>
    <source>
        <strain evidence="2 3">DSM 6191</strain>
    </source>
</reference>
<name>A0A1M5YHN7_9CLOT</name>
<feature type="transmembrane region" description="Helical" evidence="1">
    <location>
        <begin position="12"/>
        <end position="30"/>
    </location>
</feature>
<feature type="transmembrane region" description="Helical" evidence="1">
    <location>
        <begin position="100"/>
        <end position="120"/>
    </location>
</feature>
<sequence length="184" mass="21127">MKKIVLKNEKLVYYVGIILLICLCIIFSLHDFENILNDNMDLLQTNTTILNSNMSFIKIITVISQILAGFFSVFIDAIIAYFVTLLVYKKKIRIKVFKLPMVYGTIVAMIVNRITMFSVSNFQLSTLKRVNLLPFGLVAKGIIIYVLLINIIEEKISKRKVILIVFIFSLISYLFTLVNVFSIN</sequence>
<keyword evidence="1" id="KW-0812">Transmembrane</keyword>
<dbReference type="AlphaFoldDB" id="A0A1M5YHN7"/>
<evidence type="ECO:0000313" key="2">
    <source>
        <dbReference type="EMBL" id="SHI11482.1"/>
    </source>
</evidence>